<keyword evidence="3" id="KW-1185">Reference proteome</keyword>
<reference evidence="2 3" key="1">
    <citation type="submission" date="2019-02" db="EMBL/GenBank/DDBJ databases">
        <title>Genomic Encyclopedia of Type Strains, Phase IV (KMG-IV): sequencing the most valuable type-strain genomes for metagenomic binning, comparative biology and taxonomic classification.</title>
        <authorList>
            <person name="Goeker M."/>
        </authorList>
    </citation>
    <scope>NUCLEOTIDE SEQUENCE [LARGE SCALE GENOMIC DNA]</scope>
    <source>
        <strain evidence="2 3">DSM 18116</strain>
    </source>
</reference>
<keyword evidence="1" id="KW-0732">Signal</keyword>
<organism evidence="2 3">
    <name type="scientific">Pseudobacter ginsenosidimutans</name>
    <dbReference type="NCBI Taxonomy" id="661488"/>
    <lineage>
        <taxon>Bacteria</taxon>
        <taxon>Pseudomonadati</taxon>
        <taxon>Bacteroidota</taxon>
        <taxon>Chitinophagia</taxon>
        <taxon>Chitinophagales</taxon>
        <taxon>Chitinophagaceae</taxon>
        <taxon>Pseudobacter</taxon>
    </lineage>
</organism>
<dbReference type="OrthoDB" id="795133at2"/>
<evidence type="ECO:0008006" key="4">
    <source>
        <dbReference type="Google" id="ProtNLM"/>
    </source>
</evidence>
<evidence type="ECO:0000313" key="2">
    <source>
        <dbReference type="EMBL" id="RZS65531.1"/>
    </source>
</evidence>
<sequence>MKALILLAFMLPVIGYAQSRSLAQFVTWQPKPGLEKQFEEGYKRHLDWHAKAGDTWNWYGWFFVSGPRAGQFMDATIDHAWGDFDNPVDPAGDHADNEQNTVPYANFIGAAKLNAVTSLSRPGQYGLRSKYMKMITLQVLNEYSATWRIRNLRNRVEDKKGINFFVTYKTIDGGRMDHWYILIGADNWADFEACADAGDKLLDSGVFKSITSETLLYRHDLSRFPAEKQ</sequence>
<evidence type="ECO:0000256" key="1">
    <source>
        <dbReference type="SAM" id="SignalP"/>
    </source>
</evidence>
<feature type="signal peptide" evidence="1">
    <location>
        <begin position="1"/>
        <end position="19"/>
    </location>
</feature>
<accession>A0A4Q7MCF7</accession>
<dbReference type="AlphaFoldDB" id="A0A4Q7MCF7"/>
<comment type="caution">
    <text evidence="2">The sequence shown here is derived from an EMBL/GenBank/DDBJ whole genome shotgun (WGS) entry which is preliminary data.</text>
</comment>
<evidence type="ECO:0000313" key="3">
    <source>
        <dbReference type="Proteomes" id="UP000293874"/>
    </source>
</evidence>
<dbReference type="Proteomes" id="UP000293874">
    <property type="component" value="Unassembled WGS sequence"/>
</dbReference>
<dbReference type="RefSeq" id="WP_130544189.1">
    <property type="nucleotide sequence ID" value="NZ_CP042431.1"/>
</dbReference>
<proteinExistence type="predicted"/>
<gene>
    <name evidence="2" type="ORF">EV199_5705</name>
</gene>
<protein>
    <recommendedName>
        <fullName evidence="4">NIPSNAP protein</fullName>
    </recommendedName>
</protein>
<name>A0A4Q7MCF7_9BACT</name>
<feature type="chain" id="PRO_5020611621" description="NIPSNAP protein" evidence="1">
    <location>
        <begin position="20"/>
        <end position="229"/>
    </location>
</feature>
<dbReference type="EMBL" id="SGXA01000005">
    <property type="protein sequence ID" value="RZS65531.1"/>
    <property type="molecule type" value="Genomic_DNA"/>
</dbReference>